<evidence type="ECO:0000256" key="1">
    <source>
        <dbReference type="SAM" id="MobiDB-lite"/>
    </source>
</evidence>
<feature type="region of interest" description="Disordered" evidence="1">
    <location>
        <begin position="973"/>
        <end position="1026"/>
    </location>
</feature>
<name>A0A8S4HVF7_9NEOP</name>
<dbReference type="Proteomes" id="UP000838878">
    <property type="component" value="Chromosome 1"/>
</dbReference>
<feature type="compositionally biased region" description="Low complexity" evidence="1">
    <location>
        <begin position="976"/>
        <end position="1000"/>
    </location>
</feature>
<feature type="non-terminal residue" evidence="2">
    <location>
        <position position="1177"/>
    </location>
</feature>
<evidence type="ECO:0000313" key="2">
    <source>
        <dbReference type="EMBL" id="CAH0712928.1"/>
    </source>
</evidence>
<organism evidence="2 3">
    <name type="scientific">Brenthis ino</name>
    <name type="common">lesser marbled fritillary</name>
    <dbReference type="NCBI Taxonomy" id="405034"/>
    <lineage>
        <taxon>Eukaryota</taxon>
        <taxon>Metazoa</taxon>
        <taxon>Ecdysozoa</taxon>
        <taxon>Arthropoda</taxon>
        <taxon>Hexapoda</taxon>
        <taxon>Insecta</taxon>
        <taxon>Pterygota</taxon>
        <taxon>Neoptera</taxon>
        <taxon>Endopterygota</taxon>
        <taxon>Lepidoptera</taxon>
        <taxon>Glossata</taxon>
        <taxon>Ditrysia</taxon>
        <taxon>Papilionoidea</taxon>
        <taxon>Nymphalidae</taxon>
        <taxon>Heliconiinae</taxon>
        <taxon>Argynnini</taxon>
        <taxon>Brenthis</taxon>
    </lineage>
</organism>
<accession>A0A8S4HVF7</accession>
<sequence>MDSCKKTNSNWILCPSKSIPGKFYYFNVVTGEAVWGLDDEQTNALKKDNNIPKMADKSHTYPEPQIHKTFEEFSSASNFYSNNGYLYQQTQSKTCPRYGQAVFPQYFSNVTPLLMPSIIWTPIQMPVSMTKEKNVLDRNTQTADIESNFSVQTCTMPLSKRFTLLSNSKNVDTFGNSNGKIATSSPMCTKNWWNKSSVLKENTQLTDQTQQQNKKKLEQSNIIREPKLNCQKPTVKHTVSSQNIKPNKVNNESNMDCEEEREQVEDNLLRKLDKNDLRYLLVSKRRKSVDLGVLHNDKIKEEKESNNSHNVSPKKKVTFNLNTSDNGSNISIVNSDDTPIKKSLPIKFLRDLGKIVDPNTTWYIVVDRDILLDDIDFIMEYIEGDEYCKLLVSVSILKNIQLLGIGDGKRSIVLNARQVYRRLTNTSNKVHTVDIKEGASMPDDVINCCLQAIDENLHVTKDDCEPFVINNNDILSDLNDNICDDRNNDNDTIDMIAINKNILELDLNSSKDIKRVNKNNKSDNKNIHTDTEKSYRKDIDKYIDTAKDNKKYIHMNEKKIEENINCSDAKANETRSFKPLVFQKIFFNSQDVLNNKPALINVEDKTTDNQERRDSIKKDVVNKNDVITPKTLNKSLRNEGKENGGIHDWKNIVLTIDNDSNNRTATDNKCRIEDKLKSFYIKDKVTEQNIITRMEEYSCCYIQIMEEFLNIVLKKNKFVQKILPCSFHEGLECLKEFYFDVKIKKIIEELLSLWKKEDKIKMDIKPSVLMRVIWRGWLLVDSLKNTIPYDVKEIEYMFTKLMENMENPITEDVELIQTPIRKSQDQIVRSNYIKDESEIIEYLKKNFANWKNYEITKPDKDIKNIGYNDDVHIIRTSGKHLNRYKIDNKKQITFNNICDKDNNKEPQNGQTDLNIPVLHENTFDANNKDGPKVIRNVKPIDEFEKRITNKQSNLDDLKYSGIVEIISTATDKNDRSNNNNYYKNDNDNLNNNNNLKINDNCSKENDYQNNDDYSFDERNNNDTPDSGFENESIHTCTFIRNFLIDLSSSFKLIYTFIHKCHDEFLGGVMEETDKKSLYEKAEQTHTQMNAIIDKLKSIIERESAESTKLKLLLVKAGLDVTEDKRIARYRQTVTKCLEQAQILNCSLKLILSTNKDDVTDDMSLISYNLLSYFNIFE</sequence>
<reference evidence="2" key="1">
    <citation type="submission" date="2021-12" db="EMBL/GenBank/DDBJ databases">
        <authorList>
            <person name="Martin H S."/>
        </authorList>
    </citation>
    <scope>NUCLEOTIDE SEQUENCE</scope>
</reference>
<feature type="compositionally biased region" description="Polar residues" evidence="1">
    <location>
        <begin position="237"/>
        <end position="254"/>
    </location>
</feature>
<feature type="region of interest" description="Disordered" evidence="1">
    <location>
        <begin position="205"/>
        <end position="257"/>
    </location>
</feature>
<gene>
    <name evidence="2" type="ORF">BINO364_LOCUS141</name>
</gene>
<proteinExistence type="predicted"/>
<protein>
    <submittedName>
        <fullName evidence="2">Uncharacterized protein</fullName>
    </submittedName>
</protein>
<dbReference type="EMBL" id="OV170221">
    <property type="protein sequence ID" value="CAH0712928.1"/>
    <property type="molecule type" value="Genomic_DNA"/>
</dbReference>
<keyword evidence="3" id="KW-1185">Reference proteome</keyword>
<dbReference type="AlphaFoldDB" id="A0A8S4HVF7"/>
<dbReference type="OrthoDB" id="6926806at2759"/>
<evidence type="ECO:0000313" key="3">
    <source>
        <dbReference type="Proteomes" id="UP000838878"/>
    </source>
</evidence>